<gene>
    <name evidence="1" type="ORF">KSP39_PZI002724</name>
</gene>
<dbReference type="Proteomes" id="UP001418222">
    <property type="component" value="Unassembled WGS sequence"/>
</dbReference>
<organism evidence="1 2">
    <name type="scientific">Platanthera zijinensis</name>
    <dbReference type="NCBI Taxonomy" id="2320716"/>
    <lineage>
        <taxon>Eukaryota</taxon>
        <taxon>Viridiplantae</taxon>
        <taxon>Streptophyta</taxon>
        <taxon>Embryophyta</taxon>
        <taxon>Tracheophyta</taxon>
        <taxon>Spermatophyta</taxon>
        <taxon>Magnoliopsida</taxon>
        <taxon>Liliopsida</taxon>
        <taxon>Asparagales</taxon>
        <taxon>Orchidaceae</taxon>
        <taxon>Orchidoideae</taxon>
        <taxon>Orchideae</taxon>
        <taxon>Orchidinae</taxon>
        <taxon>Platanthera</taxon>
    </lineage>
</organism>
<evidence type="ECO:0000313" key="2">
    <source>
        <dbReference type="Proteomes" id="UP001418222"/>
    </source>
</evidence>
<evidence type="ECO:0000313" key="1">
    <source>
        <dbReference type="EMBL" id="KAK8954465.1"/>
    </source>
</evidence>
<reference evidence="1 2" key="1">
    <citation type="journal article" date="2022" name="Nat. Plants">
        <title>Genomes of leafy and leafless Platanthera orchids illuminate the evolution of mycoheterotrophy.</title>
        <authorList>
            <person name="Li M.H."/>
            <person name="Liu K.W."/>
            <person name="Li Z."/>
            <person name="Lu H.C."/>
            <person name="Ye Q.L."/>
            <person name="Zhang D."/>
            <person name="Wang J.Y."/>
            <person name="Li Y.F."/>
            <person name="Zhong Z.M."/>
            <person name="Liu X."/>
            <person name="Yu X."/>
            <person name="Liu D.K."/>
            <person name="Tu X.D."/>
            <person name="Liu B."/>
            <person name="Hao Y."/>
            <person name="Liao X.Y."/>
            <person name="Jiang Y.T."/>
            <person name="Sun W.H."/>
            <person name="Chen J."/>
            <person name="Chen Y.Q."/>
            <person name="Ai Y."/>
            <person name="Zhai J.W."/>
            <person name="Wu S.S."/>
            <person name="Zhou Z."/>
            <person name="Hsiao Y.Y."/>
            <person name="Wu W.L."/>
            <person name="Chen Y.Y."/>
            <person name="Lin Y.F."/>
            <person name="Hsu J.L."/>
            <person name="Li C.Y."/>
            <person name="Wang Z.W."/>
            <person name="Zhao X."/>
            <person name="Zhong W.Y."/>
            <person name="Ma X.K."/>
            <person name="Ma L."/>
            <person name="Huang J."/>
            <person name="Chen G.Z."/>
            <person name="Huang M.Z."/>
            <person name="Huang L."/>
            <person name="Peng D.H."/>
            <person name="Luo Y.B."/>
            <person name="Zou S.Q."/>
            <person name="Chen S.P."/>
            <person name="Lan S."/>
            <person name="Tsai W.C."/>
            <person name="Van de Peer Y."/>
            <person name="Liu Z.J."/>
        </authorList>
    </citation>
    <scope>NUCLEOTIDE SEQUENCE [LARGE SCALE GENOMIC DNA]</scope>
    <source>
        <tissue evidence="1">Leaf</tissue>
    </source>
</reference>
<dbReference type="PANTHER" id="PTHR35095">
    <property type="entry name" value="OS05G0143300 PROTEIN"/>
    <property type="match status" value="1"/>
</dbReference>
<keyword evidence="2" id="KW-1185">Reference proteome</keyword>
<name>A0AAP0BZY8_9ASPA</name>
<dbReference type="AlphaFoldDB" id="A0AAP0BZY8"/>
<dbReference type="PANTHER" id="PTHR35095:SF1">
    <property type="entry name" value="OS05G0143300 PROTEIN"/>
    <property type="match status" value="1"/>
</dbReference>
<comment type="caution">
    <text evidence="1">The sequence shown here is derived from an EMBL/GenBank/DDBJ whole genome shotgun (WGS) entry which is preliminary data.</text>
</comment>
<dbReference type="EMBL" id="JBBWWQ010000002">
    <property type="protein sequence ID" value="KAK8954465.1"/>
    <property type="molecule type" value="Genomic_DNA"/>
</dbReference>
<sequence length="414" mass="45605">MASAAFSLAPFFQEQTICRPSKEVSTAFPDHGHRRDILKSASVLFGSPVEEKGLTMNLLPTYSLLQISIPMVEKPFLMDMQDTLPDSMVFSLGIADQCARCENIRKFLFSMSDDEKVLDTSLMSDLMGLNTATMEIFDMLSLIKVGVYDADHILHLARHIPKPLLEFIEDRSNSSNITLNPDGRMLLTGAESEIKDLFSVATEFNVLKSFTTSNKQSMVIPYFTRSRGGHARAHSQASTLSDHILAPSKSPADIRLKPSPKKKGKHGLREREFYEKNYFRACENFLSLVVDKKRTSMDVIALKKSGPEITQLLSQFGAGVAGTGLAIILSTACKIASGRAPLNAAKFLNIGLGIGFLYLSWSVARLQDAVAFITRSTGKLKLTEEEMSARLDRSVKEVLYRAVALAAIALLTLA</sequence>
<protein>
    <submittedName>
        <fullName evidence="1">Uncharacterized protein</fullName>
    </submittedName>
</protein>
<accession>A0AAP0BZY8</accession>
<proteinExistence type="predicted"/>